<dbReference type="InterPro" id="IPR050738">
    <property type="entry name" value="Sulfatase"/>
</dbReference>
<keyword evidence="7" id="KW-1185">Reference proteome</keyword>
<dbReference type="InterPro" id="IPR017850">
    <property type="entry name" value="Alkaline_phosphatase_core_sf"/>
</dbReference>
<keyword evidence="3" id="KW-0378">Hydrolase</keyword>
<dbReference type="InterPro" id="IPR000917">
    <property type="entry name" value="Sulfatase_N"/>
</dbReference>
<dbReference type="RefSeq" id="WP_237238414.1">
    <property type="nucleotide sequence ID" value="NZ_JAKKDU010000002.1"/>
</dbReference>
<dbReference type="PANTHER" id="PTHR42693:SF53">
    <property type="entry name" value="ENDO-4-O-SULFATASE"/>
    <property type="match status" value="1"/>
</dbReference>
<accession>A0AAE3EKN2</accession>
<dbReference type="Proteomes" id="UP001199795">
    <property type="component" value="Unassembled WGS sequence"/>
</dbReference>
<proteinExistence type="inferred from homology"/>
<protein>
    <submittedName>
        <fullName evidence="6">Arylsulfatase</fullName>
    </submittedName>
</protein>
<evidence type="ECO:0000313" key="7">
    <source>
        <dbReference type="Proteomes" id="UP001199795"/>
    </source>
</evidence>
<dbReference type="GO" id="GO:0046872">
    <property type="term" value="F:metal ion binding"/>
    <property type="evidence" value="ECO:0007669"/>
    <property type="project" value="UniProtKB-KW"/>
</dbReference>
<dbReference type="PANTHER" id="PTHR42693">
    <property type="entry name" value="ARYLSULFATASE FAMILY MEMBER"/>
    <property type="match status" value="1"/>
</dbReference>
<keyword evidence="4" id="KW-0106">Calcium</keyword>
<keyword evidence="2" id="KW-0479">Metal-binding</keyword>
<evidence type="ECO:0000256" key="4">
    <source>
        <dbReference type="ARBA" id="ARBA00022837"/>
    </source>
</evidence>
<gene>
    <name evidence="6" type="ORF">L3X37_01555</name>
</gene>
<comment type="similarity">
    <text evidence="1">Belongs to the sulfatase family.</text>
</comment>
<evidence type="ECO:0000256" key="2">
    <source>
        <dbReference type="ARBA" id="ARBA00022723"/>
    </source>
</evidence>
<evidence type="ECO:0000259" key="5">
    <source>
        <dbReference type="Pfam" id="PF00884"/>
    </source>
</evidence>
<dbReference type="SUPFAM" id="SSF53649">
    <property type="entry name" value="Alkaline phosphatase-like"/>
    <property type="match status" value="1"/>
</dbReference>
<reference evidence="6" key="1">
    <citation type="submission" date="2022-01" db="EMBL/GenBank/DDBJ databases">
        <title>Draft genome sequence of Sabulilitoribacter arenilitoris KCTC 52401.</title>
        <authorList>
            <person name="Oh J.-S."/>
        </authorList>
    </citation>
    <scope>NUCLEOTIDE SEQUENCE</scope>
    <source>
        <strain evidence="6">HMF6543</strain>
    </source>
</reference>
<dbReference type="CDD" id="cd16143">
    <property type="entry name" value="ARS_like"/>
    <property type="match status" value="1"/>
</dbReference>
<evidence type="ECO:0000256" key="1">
    <source>
        <dbReference type="ARBA" id="ARBA00008779"/>
    </source>
</evidence>
<organism evidence="6 7">
    <name type="scientific">Wocania arenilitoris</name>
    <dbReference type="NCBI Taxonomy" id="2044858"/>
    <lineage>
        <taxon>Bacteria</taxon>
        <taxon>Pseudomonadati</taxon>
        <taxon>Bacteroidota</taxon>
        <taxon>Flavobacteriia</taxon>
        <taxon>Flavobacteriales</taxon>
        <taxon>Flavobacteriaceae</taxon>
        <taxon>Wocania</taxon>
    </lineage>
</organism>
<dbReference type="Gene3D" id="3.40.720.10">
    <property type="entry name" value="Alkaline Phosphatase, subunit A"/>
    <property type="match status" value="1"/>
</dbReference>
<dbReference type="Gene3D" id="3.30.1120.10">
    <property type="match status" value="1"/>
</dbReference>
<comment type="caution">
    <text evidence="6">The sequence shown here is derived from an EMBL/GenBank/DDBJ whole genome shotgun (WGS) entry which is preliminary data.</text>
</comment>
<dbReference type="PROSITE" id="PS00149">
    <property type="entry name" value="SULFATASE_2"/>
    <property type="match status" value="1"/>
</dbReference>
<dbReference type="Pfam" id="PF00884">
    <property type="entry name" value="Sulfatase"/>
    <property type="match status" value="1"/>
</dbReference>
<feature type="domain" description="Sulfatase N-terminal" evidence="5">
    <location>
        <begin position="39"/>
        <end position="405"/>
    </location>
</feature>
<dbReference type="GO" id="GO:0004065">
    <property type="term" value="F:arylsulfatase activity"/>
    <property type="evidence" value="ECO:0007669"/>
    <property type="project" value="TreeGrafter"/>
</dbReference>
<name>A0AAE3EKN2_9FLAO</name>
<dbReference type="EMBL" id="JAKKDU010000002">
    <property type="protein sequence ID" value="MCF7567050.1"/>
    <property type="molecule type" value="Genomic_DNA"/>
</dbReference>
<dbReference type="AlphaFoldDB" id="A0AAE3EKN2"/>
<evidence type="ECO:0000313" key="6">
    <source>
        <dbReference type="EMBL" id="MCF7567050.1"/>
    </source>
</evidence>
<evidence type="ECO:0000256" key="3">
    <source>
        <dbReference type="ARBA" id="ARBA00022801"/>
    </source>
</evidence>
<dbReference type="PROSITE" id="PS00523">
    <property type="entry name" value="SULFATASE_1"/>
    <property type="match status" value="1"/>
</dbReference>
<dbReference type="InterPro" id="IPR024607">
    <property type="entry name" value="Sulfatase_CS"/>
</dbReference>
<sequence>MMFVNNKFLIGSIFLLCFSGCISVEKKPVKTKTTAPSKPNVIFILADDLGYGDLKCYNEESKIPTPYLDKLANEGMRFTDAHTPSSLCTPTRYGILTGQYAWRSRLKKGVLQSYDLELIEDSIQTIGQVFLNAGYETAHIGKWHLGFDWQVHENYPKKWQIHGLWRAHDRDDRIDLSKGIPGGPINAGFDYSYGFDAPNFPPYCFWENGVIEGQVPTLKKPDSLYGNNGWFQEGWSINNVYPLLENKVLAYLDEVSKKEKPFFLYYALTAPHVPLLPTEDAKGKSQAGLYGDFVVDVDNTIGKICAKLQNLGIDEKTILVFTSDNGSPARVFDPKGNDYYKGCGEVIRQFNHKANGDLRGLKGDIWEGGHRVPMIVRWPDRVKPNTQNNQVVCLTDWYSFACDLTKQEKNKNQGIDSYSLFGTLENPQIKVREQIIHHSGEGKFAVRQGDWKLILTKAGGSGYSKWHDPEGQINEYEGQLYNISEDVLEQNNLYNEYPQKVEDLSLLLNKIKRKGAF</sequence>